<dbReference type="InterPro" id="IPR047589">
    <property type="entry name" value="DUF11_rpt"/>
</dbReference>
<organism evidence="4 5">
    <name type="scientific">Halosimplex rubrum</name>
    <dbReference type="NCBI Taxonomy" id="869889"/>
    <lineage>
        <taxon>Archaea</taxon>
        <taxon>Methanobacteriati</taxon>
        <taxon>Methanobacteriota</taxon>
        <taxon>Stenosarchaea group</taxon>
        <taxon>Halobacteria</taxon>
        <taxon>Halobacteriales</taxon>
        <taxon>Haloarculaceae</taxon>
        <taxon>Halosimplex</taxon>
    </lineage>
</organism>
<dbReference type="RefSeq" id="WP_179909182.1">
    <property type="nucleotide sequence ID" value="NZ_CP058910.1"/>
</dbReference>
<sequence>MSDTRPGTTDERDPAEATDGQDPAEATDGQDPTEATDGQEPSDAAVDTDGPAAETEDVDEPGDAGAGGIDDADADPVDADSEPAADTAVEADGETEPSITGDGSGVTLAATTGAETTATGVENRWVAGVVFALASVALGVFLSNTGLFLASIVGLVYAAYASLSRPPSPSLVAKRRVEPADPSPGDRVAVTVRVENAGDVPLADVRVADDPPAELDVVDGDARGAGTVEPGDHLAVEYELGASRGKHEFGDVTAVARSAAGEAVRRTTFEAGQSMVCHAAVDSLPLAAQTGIGAGRVETDSGGEGVEFYATRDYAPGDSASRVDWNRYASTGELTTVTYRESKAATVVFVVDGRLQRRAAPGEPDARDLCGYAAVRLADDLLDQGTQVGASVLSTAGAGYFETRGALEPATGTEQSLRLRALLRTKLGVTVDDLGTAVGRSFAVATGDAEAAGRSGRSGGGRGLLDGRHRLTDEVPAGAQVVFVSPLLDDGAVRAVERLVAHEHATTVVSPDLTGRESVGAVVDRLRRAARVRSVTGARRARVVDWSPDEPLQIAVDRAAARWER</sequence>
<evidence type="ECO:0000256" key="1">
    <source>
        <dbReference type="SAM" id="MobiDB-lite"/>
    </source>
</evidence>
<protein>
    <submittedName>
        <fullName evidence="4">DUF58 domain-containing protein</fullName>
    </submittedName>
</protein>
<gene>
    <name evidence="4" type="ORF">HZS55_19335</name>
</gene>
<evidence type="ECO:0000313" key="5">
    <source>
        <dbReference type="Proteomes" id="UP000509667"/>
    </source>
</evidence>
<keyword evidence="2" id="KW-0812">Transmembrane</keyword>
<feature type="transmembrane region" description="Helical" evidence="2">
    <location>
        <begin position="129"/>
        <end position="160"/>
    </location>
</feature>
<feature type="domain" description="DUF58" evidence="3">
    <location>
        <begin position="311"/>
        <end position="402"/>
    </location>
</feature>
<dbReference type="PANTHER" id="PTHR33608">
    <property type="entry name" value="BLL2464 PROTEIN"/>
    <property type="match status" value="1"/>
</dbReference>
<dbReference type="InterPro" id="IPR002881">
    <property type="entry name" value="DUF58"/>
</dbReference>
<dbReference type="GeneID" id="56080064"/>
<feature type="compositionally biased region" description="Acidic residues" evidence="1">
    <location>
        <begin position="70"/>
        <end position="95"/>
    </location>
</feature>
<dbReference type="EMBL" id="CP058910">
    <property type="protein sequence ID" value="QLH79314.1"/>
    <property type="molecule type" value="Genomic_DNA"/>
</dbReference>
<reference evidence="4 5" key="1">
    <citation type="submission" date="2020-07" db="EMBL/GenBank/DDBJ databases">
        <title>Halosimplex pelagicum sp. nov. and Halosimplex rubrum sp. nov., isolated from salted brown alga Laminaria, and emended description of the genus Halosimplex.</title>
        <authorList>
            <person name="Cui H."/>
        </authorList>
    </citation>
    <scope>NUCLEOTIDE SEQUENCE [LARGE SCALE GENOMIC DNA]</scope>
    <source>
        <strain evidence="4 5">R27</strain>
    </source>
</reference>
<dbReference type="Pfam" id="PF01882">
    <property type="entry name" value="DUF58"/>
    <property type="match status" value="1"/>
</dbReference>
<evidence type="ECO:0000256" key="2">
    <source>
        <dbReference type="SAM" id="Phobius"/>
    </source>
</evidence>
<dbReference type="Proteomes" id="UP000509667">
    <property type="component" value="Chromosome"/>
</dbReference>
<dbReference type="KEGG" id="hrr:HZS55_19335"/>
<dbReference type="PANTHER" id="PTHR33608:SF6">
    <property type="entry name" value="BLL2464 PROTEIN"/>
    <property type="match status" value="1"/>
</dbReference>
<proteinExistence type="predicted"/>
<keyword evidence="5" id="KW-1185">Reference proteome</keyword>
<keyword evidence="2" id="KW-1133">Transmembrane helix</keyword>
<accession>A0A7D5TR20</accession>
<evidence type="ECO:0000313" key="4">
    <source>
        <dbReference type="EMBL" id="QLH79314.1"/>
    </source>
</evidence>
<evidence type="ECO:0000259" key="3">
    <source>
        <dbReference type="Pfam" id="PF01882"/>
    </source>
</evidence>
<keyword evidence="2" id="KW-0472">Membrane</keyword>
<name>A0A7D5TR20_9EURY</name>
<dbReference type="NCBIfam" id="TIGR01451">
    <property type="entry name" value="B_ant_repeat"/>
    <property type="match status" value="1"/>
</dbReference>
<dbReference type="AlphaFoldDB" id="A0A7D5TR20"/>
<dbReference type="OrthoDB" id="31512at2157"/>
<feature type="region of interest" description="Disordered" evidence="1">
    <location>
        <begin position="1"/>
        <end position="106"/>
    </location>
</feature>